<dbReference type="PANTHER" id="PTHR48207">
    <property type="entry name" value="SUCCINATE--HYDROXYMETHYLGLUTARATE COA-TRANSFERASE"/>
    <property type="match status" value="1"/>
</dbReference>
<reference evidence="2" key="2">
    <citation type="submission" date="2003-08" db="EMBL/GenBank/DDBJ databases">
        <authorList>
            <person name="de la Torre J.R."/>
            <person name="Christianson L.M."/>
            <person name="Beja O."/>
            <person name="Suzuki M.T."/>
            <person name="Karl D.M."/>
            <person name="Heidelberg J.F."/>
            <person name="DeLong E.F."/>
        </authorList>
    </citation>
    <scope>NUCLEOTIDE SEQUENCE</scope>
</reference>
<evidence type="ECO:0000313" key="2">
    <source>
        <dbReference type="EMBL" id="AAR05189.1"/>
    </source>
</evidence>
<dbReference type="EMBL" id="AY372452">
    <property type="protein sequence ID" value="AAR05189.1"/>
    <property type="molecule type" value="Genomic_DNA"/>
</dbReference>
<dbReference type="GO" id="GO:0008410">
    <property type="term" value="F:CoA-transferase activity"/>
    <property type="evidence" value="ECO:0007669"/>
    <property type="project" value="TreeGrafter"/>
</dbReference>
<gene>
    <name evidence="2" type="ORF">ANT8C10.14</name>
</gene>
<sequence>MLILKGNNEGGLIMNIPSASQPLAGLEVIELSNMITCSLAAMTMAAQGAAVIKVEPPVNGDQMRPLGTQKSGVSGFFHNCNRGKRSLAIDLKSEAGVEAVKKLVARADVLLHNYRPGVMDRIGLGSDVLRKINPKLVYVAVSGFGTKGPMADFPAFDHVIQGLAGFTDLQAPDDGKFDFIRTFICDKVTAYTVCQAATAALLARASTGKGQHIDISMLHACLAFMWPDGMMHKTLKDEDRFEMSPGSDYFQTINYSDGAVAVAPLKDTHWEALLPMLGYSELVGTGPYASVPARMTNMNKIMHVLKSPRLDIGVEKAMEILVAADIPCSPCVKREDLEGEEQIKAIGALETYVTQAMGKLTVPTPPILFEGQPTSQAEPSPLLGEHSRSILSELGWNELSIDKLINEGSVAETEIKII</sequence>
<dbReference type="InterPro" id="IPR044855">
    <property type="entry name" value="CoA-Trfase_III_dom3_sf"/>
</dbReference>
<dbReference type="InterPro" id="IPR023606">
    <property type="entry name" value="CoA-Trfase_III_dom_1_sf"/>
</dbReference>
<keyword evidence="1 2" id="KW-0808">Transferase</keyword>
<reference evidence="2" key="1">
    <citation type="journal article" date="2003" name="Proc. Natl. Acad. Sci. U.S.A.">
        <title>Proteorhodopsin genes are distributed among divergent marine bacterial taxa.</title>
        <authorList>
            <person name="De La Torre J.R."/>
            <person name="Christianson L.M."/>
            <person name="Beja O."/>
            <person name="Suzuki M.T."/>
            <person name="Karl D.M."/>
            <person name="Heidelberg J."/>
            <person name="DeLong E.F."/>
        </authorList>
    </citation>
    <scope>NUCLEOTIDE SEQUENCE</scope>
</reference>
<proteinExistence type="predicted"/>
<dbReference type="AlphaFoldDB" id="Q6UD51"/>
<protein>
    <submittedName>
        <fullName evidence="2">Predicted acyl-CoA transferases/carnitine dehydratase</fullName>
    </submittedName>
</protein>
<dbReference type="Gene3D" id="3.30.1540.10">
    <property type="entry name" value="formyl-coa transferase, domain 3"/>
    <property type="match status" value="1"/>
</dbReference>
<organism evidence="2">
    <name type="scientific">uncultured marine proteobacterium ANT8C10</name>
    <dbReference type="NCBI Taxonomy" id="248047"/>
    <lineage>
        <taxon>Bacteria</taxon>
        <taxon>Pseudomonadati</taxon>
        <taxon>Pseudomonadota</taxon>
        <taxon>environmental samples</taxon>
    </lineage>
</organism>
<dbReference type="InterPro" id="IPR003673">
    <property type="entry name" value="CoA-Trfase_fam_III"/>
</dbReference>
<dbReference type="InterPro" id="IPR050483">
    <property type="entry name" value="CoA-transferase_III_domain"/>
</dbReference>
<dbReference type="SUPFAM" id="SSF89796">
    <property type="entry name" value="CoA-transferase family III (CaiB/BaiF)"/>
    <property type="match status" value="1"/>
</dbReference>
<dbReference type="Pfam" id="PF02515">
    <property type="entry name" value="CoA_transf_3"/>
    <property type="match status" value="1"/>
</dbReference>
<name>Q6UD51_9PROT</name>
<accession>Q6UD51</accession>
<dbReference type="Gene3D" id="3.40.50.10540">
    <property type="entry name" value="Crotonobetainyl-coa:carnitine coa-transferase, domain 1"/>
    <property type="match status" value="1"/>
</dbReference>
<dbReference type="PANTHER" id="PTHR48207:SF4">
    <property type="entry name" value="BLL6097 PROTEIN"/>
    <property type="match status" value="1"/>
</dbReference>
<evidence type="ECO:0000256" key="1">
    <source>
        <dbReference type="ARBA" id="ARBA00022679"/>
    </source>
</evidence>